<comment type="catalytic activity">
    <reaction evidence="7">
        <text>a 2'-deoxyadenosine in DNA + S-adenosyl-L-methionine = an N(6)-methyl-2'-deoxyadenosine in DNA + S-adenosyl-L-homocysteine + H(+)</text>
        <dbReference type="Rhea" id="RHEA:15197"/>
        <dbReference type="Rhea" id="RHEA-COMP:12418"/>
        <dbReference type="Rhea" id="RHEA-COMP:12419"/>
        <dbReference type="ChEBI" id="CHEBI:15378"/>
        <dbReference type="ChEBI" id="CHEBI:57856"/>
        <dbReference type="ChEBI" id="CHEBI:59789"/>
        <dbReference type="ChEBI" id="CHEBI:90615"/>
        <dbReference type="ChEBI" id="CHEBI:90616"/>
        <dbReference type="EC" id="2.1.1.72"/>
    </reaction>
</comment>
<dbReference type="GO" id="GO:0032259">
    <property type="term" value="P:methylation"/>
    <property type="evidence" value="ECO:0007669"/>
    <property type="project" value="UniProtKB-KW"/>
</dbReference>
<dbReference type="InterPro" id="IPR003356">
    <property type="entry name" value="DNA_methylase_A-5"/>
</dbReference>
<feature type="domain" description="DNA methylase adenine-specific" evidence="8">
    <location>
        <begin position="75"/>
        <end position="317"/>
    </location>
</feature>
<evidence type="ECO:0000256" key="1">
    <source>
        <dbReference type="ARBA" id="ARBA00011900"/>
    </source>
</evidence>
<dbReference type="GO" id="GO:0008170">
    <property type="term" value="F:N-methyltransferase activity"/>
    <property type="evidence" value="ECO:0007669"/>
    <property type="project" value="InterPro"/>
</dbReference>
<evidence type="ECO:0000256" key="5">
    <source>
        <dbReference type="ARBA" id="ARBA00022747"/>
    </source>
</evidence>
<proteinExistence type="predicted"/>
<evidence type="ECO:0000256" key="3">
    <source>
        <dbReference type="ARBA" id="ARBA00022679"/>
    </source>
</evidence>
<evidence type="ECO:0000256" key="6">
    <source>
        <dbReference type="ARBA" id="ARBA00023125"/>
    </source>
</evidence>
<dbReference type="EMBL" id="MN739493">
    <property type="protein sequence ID" value="QHT08276.1"/>
    <property type="molecule type" value="Genomic_DNA"/>
</dbReference>
<accession>A0A6C0CTU9</accession>
<dbReference type="GO" id="GO:0009007">
    <property type="term" value="F:site-specific DNA-methyltransferase (adenine-specific) activity"/>
    <property type="evidence" value="ECO:0007669"/>
    <property type="project" value="UniProtKB-EC"/>
</dbReference>
<keyword evidence="5" id="KW-0680">Restriction system</keyword>
<evidence type="ECO:0000256" key="7">
    <source>
        <dbReference type="ARBA" id="ARBA00047942"/>
    </source>
</evidence>
<dbReference type="InterPro" id="IPR029063">
    <property type="entry name" value="SAM-dependent_MTases_sf"/>
</dbReference>
<keyword evidence="6" id="KW-0238">DNA-binding</keyword>
<dbReference type="Pfam" id="PF02384">
    <property type="entry name" value="N6_Mtase"/>
    <property type="match status" value="1"/>
</dbReference>
<keyword evidence="3" id="KW-0808">Transferase</keyword>
<dbReference type="SUPFAM" id="SSF53335">
    <property type="entry name" value="S-adenosyl-L-methionine-dependent methyltransferases"/>
    <property type="match status" value="1"/>
</dbReference>
<evidence type="ECO:0000256" key="2">
    <source>
        <dbReference type="ARBA" id="ARBA00022603"/>
    </source>
</evidence>
<dbReference type="GO" id="GO:0009307">
    <property type="term" value="P:DNA restriction-modification system"/>
    <property type="evidence" value="ECO:0007669"/>
    <property type="project" value="UniProtKB-KW"/>
</dbReference>
<organism evidence="9">
    <name type="scientific">viral metagenome</name>
    <dbReference type="NCBI Taxonomy" id="1070528"/>
    <lineage>
        <taxon>unclassified sequences</taxon>
        <taxon>metagenomes</taxon>
        <taxon>organismal metagenomes</taxon>
    </lineage>
</organism>
<evidence type="ECO:0000259" key="8">
    <source>
        <dbReference type="Pfam" id="PF02384"/>
    </source>
</evidence>
<dbReference type="SUPFAM" id="SSF116734">
    <property type="entry name" value="DNA methylase specificity domain"/>
    <property type="match status" value="1"/>
</dbReference>
<name>A0A6C0CTU9_9ZZZZ</name>
<dbReference type="PANTHER" id="PTHR42933">
    <property type="entry name" value="SLR6095 PROTEIN"/>
    <property type="match status" value="1"/>
</dbReference>
<dbReference type="Gene3D" id="3.40.50.150">
    <property type="entry name" value="Vaccinia Virus protein VP39"/>
    <property type="match status" value="1"/>
</dbReference>
<keyword evidence="2" id="KW-0489">Methyltransferase</keyword>
<dbReference type="EC" id="2.1.1.72" evidence="1"/>
<dbReference type="InterPro" id="IPR044946">
    <property type="entry name" value="Restrct_endonuc_typeI_TRD_sf"/>
</dbReference>
<dbReference type="PANTHER" id="PTHR42933:SF1">
    <property type="entry name" value="SITE-SPECIFIC DNA-METHYLTRANSFERASE (ADENINE-SPECIFIC)"/>
    <property type="match status" value="1"/>
</dbReference>
<sequence>MDNTKIINQINQLFHNKGVKQEERFNLLIELLEKNKNGVLNEKYQDIIQLINSFDYNNHELIQEIFMSVGSKYIKYNLDQFYTPLTVCKFISSLMTVGPTYNAIDPAGGTGDLLLYYNGSKTIWDIDENALKLCKFNYELNKQTNYNLVLKNSLENFEESESQYFYSVMNPPFGSNTVITDEKILNKFELGKNKKKQEIGILFLELGLKLLKNDGILFIIVPAGYVGNGNKVCSELRNLILKNRLVASISLPENTFKRSGTGVNTYLLIIQKKITETTDPYKIFISKVNNIGYNLTKKDTPIKYKIIKETGEVVLDKNNKPILDNELECLYEKISTFSRDNNLTSLNIQKTKTDYECIDSNKLSLNIIDVRRYLQSYLNVINTLKSINATQVKKLGKIINSTTKIEKTQKYKYIDIGEINSPLYSYKELYGWELPSRAKYTVKKNDILVSKLEGTMSYCVILDDDTSYIATNGVTVIRPNNLNSLYILFSNIMNKSFILQHNAYLTGSIMASLADTDIEEFLIDDKNIDFDSTKKILDTLESLQKLRRL</sequence>
<dbReference type="InterPro" id="IPR051537">
    <property type="entry name" value="DNA_Adenine_Mtase"/>
</dbReference>
<keyword evidence="4" id="KW-0949">S-adenosyl-L-methionine</keyword>
<dbReference type="AlphaFoldDB" id="A0A6C0CTU9"/>
<dbReference type="Gene3D" id="3.90.220.20">
    <property type="entry name" value="DNA methylase specificity domains"/>
    <property type="match status" value="1"/>
</dbReference>
<evidence type="ECO:0000256" key="4">
    <source>
        <dbReference type="ARBA" id="ARBA00022691"/>
    </source>
</evidence>
<reference evidence="9" key="1">
    <citation type="journal article" date="2020" name="Nature">
        <title>Giant virus diversity and host interactions through global metagenomics.</title>
        <authorList>
            <person name="Schulz F."/>
            <person name="Roux S."/>
            <person name="Paez-Espino D."/>
            <person name="Jungbluth S."/>
            <person name="Walsh D.A."/>
            <person name="Denef V.J."/>
            <person name="McMahon K.D."/>
            <person name="Konstantinidis K.T."/>
            <person name="Eloe-Fadrosh E.A."/>
            <person name="Kyrpides N.C."/>
            <person name="Woyke T."/>
        </authorList>
    </citation>
    <scope>NUCLEOTIDE SEQUENCE</scope>
    <source>
        <strain evidence="9">GVMAG-M-3300022752-66</strain>
    </source>
</reference>
<protein>
    <recommendedName>
        <fullName evidence="1">site-specific DNA-methyltransferase (adenine-specific)</fullName>
        <ecNumber evidence="1">2.1.1.72</ecNumber>
    </recommendedName>
</protein>
<dbReference type="PRINTS" id="PR00507">
    <property type="entry name" value="N12N6MTFRASE"/>
</dbReference>
<evidence type="ECO:0000313" key="9">
    <source>
        <dbReference type="EMBL" id="QHT08276.1"/>
    </source>
</evidence>
<dbReference type="GO" id="GO:0003677">
    <property type="term" value="F:DNA binding"/>
    <property type="evidence" value="ECO:0007669"/>
    <property type="project" value="UniProtKB-KW"/>
</dbReference>